<keyword evidence="4 6" id="KW-1133">Transmembrane helix</keyword>
<organism evidence="8 9">
    <name type="scientific">Thalassiosira oceanica</name>
    <name type="common">Marine diatom</name>
    <dbReference type="NCBI Taxonomy" id="159749"/>
    <lineage>
        <taxon>Eukaryota</taxon>
        <taxon>Sar</taxon>
        <taxon>Stramenopiles</taxon>
        <taxon>Ochrophyta</taxon>
        <taxon>Bacillariophyta</taxon>
        <taxon>Coscinodiscophyceae</taxon>
        <taxon>Thalassiosirophycidae</taxon>
        <taxon>Thalassiosirales</taxon>
        <taxon>Thalassiosiraceae</taxon>
        <taxon>Thalassiosira</taxon>
    </lineage>
</organism>
<comment type="caution">
    <text evidence="8">The sequence shown here is derived from an EMBL/GenBank/DDBJ whole genome shotgun (WGS) entry which is preliminary data.</text>
</comment>
<dbReference type="Proteomes" id="UP000266841">
    <property type="component" value="Unassembled WGS sequence"/>
</dbReference>
<dbReference type="PRINTS" id="PR01035">
    <property type="entry name" value="TCRTETA"/>
</dbReference>
<feature type="transmembrane region" description="Helical" evidence="6">
    <location>
        <begin position="42"/>
        <end position="61"/>
    </location>
</feature>
<dbReference type="Pfam" id="PF07690">
    <property type="entry name" value="MFS_1"/>
    <property type="match status" value="1"/>
</dbReference>
<dbReference type="SUPFAM" id="SSF103473">
    <property type="entry name" value="MFS general substrate transporter"/>
    <property type="match status" value="1"/>
</dbReference>
<keyword evidence="5 6" id="KW-0472">Membrane</keyword>
<evidence type="ECO:0000313" key="9">
    <source>
        <dbReference type="Proteomes" id="UP000266841"/>
    </source>
</evidence>
<dbReference type="PANTHER" id="PTHR23504:SF15">
    <property type="entry name" value="MAJOR FACILITATOR SUPERFAMILY (MFS) PROFILE DOMAIN-CONTAINING PROTEIN"/>
    <property type="match status" value="1"/>
</dbReference>
<dbReference type="InterPro" id="IPR005829">
    <property type="entry name" value="Sugar_transporter_CS"/>
</dbReference>
<evidence type="ECO:0000256" key="1">
    <source>
        <dbReference type="ARBA" id="ARBA00004141"/>
    </source>
</evidence>
<dbReference type="PROSITE" id="PS50850">
    <property type="entry name" value="MFS"/>
    <property type="match status" value="1"/>
</dbReference>
<gene>
    <name evidence="8" type="ORF">THAOC_17158</name>
</gene>
<dbReference type="PROSITE" id="PS00216">
    <property type="entry name" value="SUGAR_TRANSPORT_1"/>
    <property type="match status" value="1"/>
</dbReference>
<dbReference type="InterPro" id="IPR020846">
    <property type="entry name" value="MFS_dom"/>
</dbReference>
<dbReference type="Gene3D" id="1.20.1250.20">
    <property type="entry name" value="MFS general substrate transporter like domains"/>
    <property type="match status" value="1"/>
</dbReference>
<feature type="transmembrane region" description="Helical" evidence="6">
    <location>
        <begin position="462"/>
        <end position="485"/>
    </location>
</feature>
<dbReference type="GO" id="GO:0022857">
    <property type="term" value="F:transmembrane transporter activity"/>
    <property type="evidence" value="ECO:0007669"/>
    <property type="project" value="InterPro"/>
</dbReference>
<feature type="domain" description="Major facilitator superfamily (MFS) profile" evidence="7">
    <location>
        <begin position="117"/>
        <end position="527"/>
    </location>
</feature>
<dbReference type="eggNOG" id="KOG2816">
    <property type="taxonomic scope" value="Eukaryota"/>
</dbReference>
<dbReference type="PANTHER" id="PTHR23504">
    <property type="entry name" value="MAJOR FACILITATOR SUPERFAMILY DOMAIN-CONTAINING PROTEIN 10"/>
    <property type="match status" value="1"/>
</dbReference>
<evidence type="ECO:0000256" key="5">
    <source>
        <dbReference type="ARBA" id="ARBA00023136"/>
    </source>
</evidence>
<name>K0SVM0_THAOC</name>
<accession>K0SVM0</accession>
<feature type="transmembrane region" description="Helical" evidence="6">
    <location>
        <begin position="505"/>
        <end position="524"/>
    </location>
</feature>
<dbReference type="InterPro" id="IPR001958">
    <property type="entry name" value="Tet-R_TetA/multi-R_MdtG-like"/>
</dbReference>
<dbReference type="OMA" id="GEDECSF"/>
<dbReference type="AlphaFoldDB" id="K0SVM0"/>
<protein>
    <recommendedName>
        <fullName evidence="7">Major facilitator superfamily (MFS) profile domain-containing protein</fullName>
    </recommendedName>
</protein>
<evidence type="ECO:0000259" key="7">
    <source>
        <dbReference type="PROSITE" id="PS50850"/>
    </source>
</evidence>
<proteinExistence type="predicted"/>
<feature type="transmembrane region" description="Helical" evidence="6">
    <location>
        <begin position="376"/>
        <end position="394"/>
    </location>
</feature>
<feature type="non-terminal residue" evidence="8">
    <location>
        <position position="1"/>
    </location>
</feature>
<evidence type="ECO:0000313" key="8">
    <source>
        <dbReference type="EMBL" id="EJK62237.1"/>
    </source>
</evidence>
<reference evidence="8 9" key="1">
    <citation type="journal article" date="2012" name="Genome Biol.">
        <title>Genome and low-iron response of an oceanic diatom adapted to chronic iron limitation.</title>
        <authorList>
            <person name="Lommer M."/>
            <person name="Specht M."/>
            <person name="Roy A.S."/>
            <person name="Kraemer L."/>
            <person name="Andreson R."/>
            <person name="Gutowska M.A."/>
            <person name="Wolf J."/>
            <person name="Bergner S.V."/>
            <person name="Schilhabel M.B."/>
            <person name="Klostermeier U.C."/>
            <person name="Beiko R.G."/>
            <person name="Rosenstiel P."/>
            <person name="Hippler M."/>
            <person name="Laroche J."/>
        </authorList>
    </citation>
    <scope>NUCLEOTIDE SEQUENCE [LARGE SCALE GENOMIC DNA]</scope>
    <source>
        <strain evidence="8 9">CCMP1005</strain>
    </source>
</reference>
<feature type="transmembrane region" description="Helical" evidence="6">
    <location>
        <begin position="430"/>
        <end position="455"/>
    </location>
</feature>
<dbReference type="EMBL" id="AGNL01019019">
    <property type="protein sequence ID" value="EJK62237.1"/>
    <property type="molecule type" value="Genomic_DNA"/>
</dbReference>
<evidence type="ECO:0000256" key="6">
    <source>
        <dbReference type="SAM" id="Phobius"/>
    </source>
</evidence>
<comment type="subcellular location">
    <subcellularLocation>
        <location evidence="1">Membrane</location>
        <topology evidence="1">Multi-pass membrane protein</topology>
    </subcellularLocation>
</comment>
<dbReference type="InterPro" id="IPR036259">
    <property type="entry name" value="MFS_trans_sf"/>
</dbReference>
<feature type="transmembrane region" description="Helical" evidence="6">
    <location>
        <begin position="293"/>
        <end position="315"/>
    </location>
</feature>
<evidence type="ECO:0000256" key="3">
    <source>
        <dbReference type="ARBA" id="ARBA00022692"/>
    </source>
</evidence>
<keyword evidence="3 6" id="KW-0812">Transmembrane</keyword>
<feature type="transmembrane region" description="Helical" evidence="6">
    <location>
        <begin position="114"/>
        <end position="139"/>
    </location>
</feature>
<dbReference type="InterPro" id="IPR011701">
    <property type="entry name" value="MFS"/>
</dbReference>
<dbReference type="GO" id="GO:0016020">
    <property type="term" value="C:membrane"/>
    <property type="evidence" value="ECO:0007669"/>
    <property type="project" value="UniProtKB-SubCell"/>
</dbReference>
<dbReference type="OrthoDB" id="44532at2759"/>
<evidence type="ECO:0000256" key="2">
    <source>
        <dbReference type="ARBA" id="ARBA00022448"/>
    </source>
</evidence>
<keyword evidence="9" id="KW-1185">Reference proteome</keyword>
<sequence length="542" mass="57545">PTVNRVRVQPASSSQLAMWGGGTYNGCMHEGRRQAKQEKKMSRLLVLCLCLAAITPAHGSISPQIKGGKTFLVDDRHRNRKRPRQHRVTLPASHRESIALSASRGGSATNAPSIYWAVLANWLYFLSLGFNAVNVQFLVREIIDGKGSKTPSSRSIALSGQVESVDKLLTFLGIGFLSALSDKLGRRTLMAWSAGGFLITNLLQARTKSSPAMLYLADFVDGCSSCMTPVCQAFIADVSDSSQLAGNLGIFQGLSVRQSYIFPRKPSRRTHASLPCVFSGGVLGAKFGPRLPLLIAAGIQAVNLLVILLLTPESLEQKNTQIDLKQSNPLNGMKKLFFNAPLLRTVSLAYFLSSLARGSLDAQFSNYSNIRFGWTQAQSGPVLVLVGIMLAIIPRFFISRFGVQQAILVGLLTFALGLTCSALAPSPGLFVLSIAIVSFGCMSLPALQSVVATLASPGEKGVVLGALGATMELTGAIGSTAYAAVLSKFAGESPLLGGKLPGAHFLVGALLLLFAYGISLRGLIANKNHPALTGSIDSDVEV</sequence>
<evidence type="ECO:0000256" key="4">
    <source>
        <dbReference type="ARBA" id="ARBA00022989"/>
    </source>
</evidence>
<keyword evidence="2" id="KW-0813">Transport</keyword>
<feature type="transmembrane region" description="Helical" evidence="6">
    <location>
        <begin position="406"/>
        <end position="424"/>
    </location>
</feature>